<evidence type="ECO:0000259" key="1">
    <source>
        <dbReference type="Pfam" id="PF22936"/>
    </source>
</evidence>
<accession>A0AA38NNE7</accession>
<sequence length="79" mass="8654">DLGASEHCWVNRSDFIAYNKVEGQHGNSAIAGEEGQFTIQGIGQVRFTTRVEGRPTSVVLTDVRHTPEFGHNLISLSTL</sequence>
<comment type="caution">
    <text evidence="2">The sequence shown here is derived from an EMBL/GenBank/DDBJ whole genome shotgun (WGS) entry which is preliminary data.</text>
</comment>
<protein>
    <recommendedName>
        <fullName evidence="1">Retrovirus-related Pol polyprotein from transposon TNT 1-94-like beta-barrel domain-containing protein</fullName>
    </recommendedName>
</protein>
<evidence type="ECO:0000313" key="3">
    <source>
        <dbReference type="Proteomes" id="UP001163798"/>
    </source>
</evidence>
<dbReference type="AlphaFoldDB" id="A0AA38NNE7"/>
<evidence type="ECO:0000313" key="2">
    <source>
        <dbReference type="EMBL" id="KAJ3780650.1"/>
    </source>
</evidence>
<dbReference type="Pfam" id="PF22936">
    <property type="entry name" value="Pol_BBD"/>
    <property type="match status" value="1"/>
</dbReference>
<feature type="domain" description="Retrovirus-related Pol polyprotein from transposon TNT 1-94-like beta-barrel" evidence="1">
    <location>
        <begin position="1"/>
        <end position="79"/>
    </location>
</feature>
<dbReference type="InterPro" id="IPR054722">
    <property type="entry name" value="PolX-like_BBD"/>
</dbReference>
<gene>
    <name evidence="2" type="ORF">GGU10DRAFT_237712</name>
</gene>
<dbReference type="EMBL" id="MU793679">
    <property type="protein sequence ID" value="KAJ3780650.1"/>
    <property type="molecule type" value="Genomic_DNA"/>
</dbReference>
<feature type="non-terminal residue" evidence="2">
    <location>
        <position position="79"/>
    </location>
</feature>
<proteinExistence type="predicted"/>
<keyword evidence="3" id="KW-1185">Reference proteome</keyword>
<reference evidence="2" key="1">
    <citation type="submission" date="2022-08" db="EMBL/GenBank/DDBJ databases">
        <authorList>
            <consortium name="DOE Joint Genome Institute"/>
            <person name="Min B."/>
            <person name="Riley R."/>
            <person name="Sierra-Patev S."/>
            <person name="Naranjo-Ortiz M."/>
            <person name="Looney B."/>
            <person name="Konkel Z."/>
            <person name="Slot J.C."/>
            <person name="Sakamoto Y."/>
            <person name="Steenwyk J.L."/>
            <person name="Rokas A."/>
            <person name="Carro J."/>
            <person name="Camarero S."/>
            <person name="Ferreira P."/>
            <person name="Molpeceres G."/>
            <person name="Ruiz-Duenas F.J."/>
            <person name="Serrano A."/>
            <person name="Henrissat B."/>
            <person name="Drula E."/>
            <person name="Hughes K.W."/>
            <person name="Mata J.L."/>
            <person name="Ishikawa N.K."/>
            <person name="Vargas-Isla R."/>
            <person name="Ushijima S."/>
            <person name="Smith C.A."/>
            <person name="Ahrendt S."/>
            <person name="Andreopoulos W."/>
            <person name="He G."/>
            <person name="Labutti K."/>
            <person name="Lipzen A."/>
            <person name="Ng V."/>
            <person name="Sandor L."/>
            <person name="Barry K."/>
            <person name="Martinez A.T."/>
            <person name="Xiao Y."/>
            <person name="Gibbons J.G."/>
            <person name="Terashima K."/>
            <person name="Hibbett D.S."/>
            <person name="Grigoriev I.V."/>
        </authorList>
    </citation>
    <scope>NUCLEOTIDE SEQUENCE</scope>
    <source>
        <strain evidence="2">TFB10291</strain>
    </source>
</reference>
<dbReference type="Proteomes" id="UP001163798">
    <property type="component" value="Unassembled WGS sequence"/>
</dbReference>
<feature type="non-terminal residue" evidence="2">
    <location>
        <position position="1"/>
    </location>
</feature>
<organism evidence="2 3">
    <name type="scientific">Lentinula aff. detonsa</name>
    <dbReference type="NCBI Taxonomy" id="2804958"/>
    <lineage>
        <taxon>Eukaryota</taxon>
        <taxon>Fungi</taxon>
        <taxon>Dikarya</taxon>
        <taxon>Basidiomycota</taxon>
        <taxon>Agaricomycotina</taxon>
        <taxon>Agaricomycetes</taxon>
        <taxon>Agaricomycetidae</taxon>
        <taxon>Agaricales</taxon>
        <taxon>Marasmiineae</taxon>
        <taxon>Omphalotaceae</taxon>
        <taxon>Lentinula</taxon>
    </lineage>
</organism>
<name>A0AA38NNE7_9AGAR</name>